<dbReference type="Proteomes" id="UP000002487">
    <property type="component" value="Chromosome"/>
</dbReference>
<dbReference type="HOGENOM" id="CLU_071272_0_0_2"/>
<dbReference type="EMBL" id="AE010299">
    <property type="protein sequence ID" value="AAM05737.1"/>
    <property type="molecule type" value="Genomic_DNA"/>
</dbReference>
<dbReference type="STRING" id="188937.MA_2347"/>
<organism evidence="2 3">
    <name type="scientific">Methanosarcina acetivorans (strain ATCC 35395 / DSM 2834 / JCM 12185 / C2A)</name>
    <dbReference type="NCBI Taxonomy" id="188937"/>
    <lineage>
        <taxon>Archaea</taxon>
        <taxon>Methanobacteriati</taxon>
        <taxon>Methanobacteriota</taxon>
        <taxon>Stenosarchaea group</taxon>
        <taxon>Methanomicrobia</taxon>
        <taxon>Methanosarcinales</taxon>
        <taxon>Methanosarcinaceae</taxon>
        <taxon>Methanosarcina</taxon>
    </lineage>
</organism>
<reference evidence="2 3" key="1">
    <citation type="journal article" date="2002" name="Genome Res.">
        <title>The genome of Methanosarcina acetivorans reveals extensive metabolic and physiological diversity.</title>
        <authorList>
            <person name="Galagan J.E."/>
            <person name="Nusbaum C."/>
            <person name="Roy A."/>
            <person name="Endrizzi M.G."/>
            <person name="Macdonald P."/>
            <person name="FitzHugh W."/>
            <person name="Calvo S."/>
            <person name="Engels R."/>
            <person name="Smirnov S."/>
            <person name="Atnoor D."/>
            <person name="Brown A."/>
            <person name="Allen N."/>
            <person name="Naylor J."/>
            <person name="Stange-Thomann N."/>
            <person name="DeArellano K."/>
            <person name="Johnson R."/>
            <person name="Linton L."/>
            <person name="McEwan P."/>
            <person name="McKernan K."/>
            <person name="Talamas J."/>
            <person name="Tirrell A."/>
            <person name="Ye W."/>
            <person name="Zimmer A."/>
            <person name="Barber R.D."/>
            <person name="Cann I."/>
            <person name="Graham D.E."/>
            <person name="Grahame D.A."/>
            <person name="Guss A."/>
            <person name="Hedderich R."/>
            <person name="Ingram-Smith C."/>
            <person name="Kuettner C.H."/>
            <person name="Krzycki J.A."/>
            <person name="Leigh J.A."/>
            <person name="Li W."/>
            <person name="Liu J."/>
            <person name="Mukhopadhyay B."/>
            <person name="Reeve J.N."/>
            <person name="Smith K."/>
            <person name="Springer T.A."/>
            <person name="Umayam L.A."/>
            <person name="White O."/>
            <person name="White R.H."/>
            <person name="de Macario E.C."/>
            <person name="Ferry J.G."/>
            <person name="Jarrell K.F."/>
            <person name="Jing H."/>
            <person name="Macario A.J.L."/>
            <person name="Paulsen I."/>
            <person name="Pritchett M."/>
            <person name="Sowers K.R."/>
            <person name="Swanson R.V."/>
            <person name="Zinder S.H."/>
            <person name="Lander E."/>
            <person name="Metcalf W.W."/>
            <person name="Birren B."/>
        </authorList>
    </citation>
    <scope>NUCLEOTIDE SEQUENCE [LARGE SCALE GENOMIC DNA]</scope>
    <source>
        <strain evidence="3">ATCC 35395 / DSM 2834 / JCM 12185 / C2A</strain>
    </source>
</reference>
<sequence>MKRGSFEVEYRHVNTLSPGDPFRDWLVKKVTGCRLQNKECLVNVFKHNSSHTVCKYQFEGENFSVMAKFFSEPTGRLKDYNPYKGMMNEYRNLKHAASIINVAKPLAVHKKYNCVLVTEYIPGKSLGWYIKREEKLYERLAAVAHMLRQLHENTKSSYNKEKEFKNYHEVLDHLKLDHDTRKTFNKLLGKWWYSSLLDREYGCMVHRDVTPSNYIFYKGKPYAIDFESSWFQAHPVRDIGILTAELKKEFELHKGGSWRAEPYIGNFLWEYSRDEKDFTSITGVLPFFMSIGLLRSARIHRGDNRNYLIKEACECLKAINRS</sequence>
<dbReference type="SUPFAM" id="SSF56112">
    <property type="entry name" value="Protein kinase-like (PK-like)"/>
    <property type="match status" value="1"/>
</dbReference>
<dbReference type="AlphaFoldDB" id="Q8TNE1"/>
<dbReference type="Pfam" id="PF01636">
    <property type="entry name" value="APH"/>
    <property type="match status" value="1"/>
</dbReference>
<evidence type="ECO:0000313" key="2">
    <source>
        <dbReference type="EMBL" id="AAM05737.1"/>
    </source>
</evidence>
<name>Q8TNE1_METAC</name>
<dbReference type="InterPro" id="IPR011009">
    <property type="entry name" value="Kinase-like_dom_sf"/>
</dbReference>
<dbReference type="PhylomeDB" id="Q8TNE1"/>
<keyword evidence="3" id="KW-1185">Reference proteome</keyword>
<gene>
    <name evidence="2" type="ordered locus">MA_2347</name>
</gene>
<evidence type="ECO:0000313" key="3">
    <source>
        <dbReference type="Proteomes" id="UP000002487"/>
    </source>
</evidence>
<feature type="domain" description="Aminoglycoside phosphotransferase" evidence="1">
    <location>
        <begin position="81"/>
        <end position="242"/>
    </location>
</feature>
<dbReference type="InterPro" id="IPR002575">
    <property type="entry name" value="Aminoglycoside_PTrfase"/>
</dbReference>
<proteinExistence type="predicted"/>
<dbReference type="EnsemblBacteria" id="AAM05737">
    <property type="protein sequence ID" value="AAM05737"/>
    <property type="gene ID" value="MA_2347"/>
</dbReference>
<dbReference type="Gene3D" id="3.90.1200.10">
    <property type="match status" value="1"/>
</dbReference>
<protein>
    <recommendedName>
        <fullName evidence="1">Aminoglycoside phosphotransferase domain-containing protein</fullName>
    </recommendedName>
</protein>
<accession>Q8TNE1</accession>
<evidence type="ECO:0000259" key="1">
    <source>
        <dbReference type="Pfam" id="PF01636"/>
    </source>
</evidence>
<dbReference type="KEGG" id="mac:MA_2347"/>
<dbReference type="InParanoid" id="Q8TNE1"/>